<dbReference type="Gene3D" id="2.160.20.120">
    <property type="match status" value="1"/>
</dbReference>
<comment type="caution">
    <text evidence="3">The sequence shown here is derived from an EMBL/GenBank/DDBJ whole genome shotgun (WGS) entry which is preliminary data.</text>
</comment>
<dbReference type="InterPro" id="IPR021255">
    <property type="entry name" value="DUF2807"/>
</dbReference>
<sequence>MKNSIKKSISAIAAIVILGTVPFRSTAATPASESMTVLSSVKNIQKIVVTGNVDLILIQSAVENVKVYDNYYSNNALVQQQNGTLRISSFNSERLTVVAYVNNISSIDANENAQVRTIGKFNLINLNVVLKNNASANITSNTVNLFSSLDQTARLNLTGTTENHMVQIGNASKLVMDQFAAQNTNMDAKIDTKPAYKVNPSFEAFSITSASLSK</sequence>
<reference evidence="3 4" key="1">
    <citation type="submission" date="2019-03" db="EMBL/GenBank/DDBJ databases">
        <title>Genomic Encyclopedia of Archaeal and Bacterial Type Strains, Phase II (KMG-II): from individual species to whole genera.</title>
        <authorList>
            <person name="Goeker M."/>
        </authorList>
    </citation>
    <scope>NUCLEOTIDE SEQUENCE [LARGE SCALE GENOMIC DNA]</scope>
    <source>
        <strain evidence="3 4">DSM 19035</strain>
    </source>
</reference>
<dbReference type="Proteomes" id="UP000295620">
    <property type="component" value="Unassembled WGS sequence"/>
</dbReference>
<accession>A0A4R6SW20</accession>
<proteinExistence type="predicted"/>
<evidence type="ECO:0000313" key="4">
    <source>
        <dbReference type="Proteomes" id="UP000295620"/>
    </source>
</evidence>
<keyword evidence="1" id="KW-0732">Signal</keyword>
<dbReference type="OrthoDB" id="796727at2"/>
<feature type="chain" id="PRO_5020519194" description="Putative auto-transporter adhesin head GIN domain-containing protein" evidence="1">
    <location>
        <begin position="28"/>
        <end position="214"/>
    </location>
</feature>
<evidence type="ECO:0000256" key="1">
    <source>
        <dbReference type="SAM" id="SignalP"/>
    </source>
</evidence>
<name>A0A4R6SW20_9SPHI</name>
<evidence type="ECO:0000259" key="2">
    <source>
        <dbReference type="Pfam" id="PF10988"/>
    </source>
</evidence>
<dbReference type="EMBL" id="SNYC01000004">
    <property type="protein sequence ID" value="TDQ09569.1"/>
    <property type="molecule type" value="Genomic_DNA"/>
</dbReference>
<gene>
    <name evidence="3" type="ORF">ATK78_1725</name>
</gene>
<organism evidence="3 4">
    <name type="scientific">Pedobacter metabolipauper</name>
    <dbReference type="NCBI Taxonomy" id="425513"/>
    <lineage>
        <taxon>Bacteria</taxon>
        <taxon>Pseudomonadati</taxon>
        <taxon>Bacteroidota</taxon>
        <taxon>Sphingobacteriia</taxon>
        <taxon>Sphingobacteriales</taxon>
        <taxon>Sphingobacteriaceae</taxon>
        <taxon>Pedobacter</taxon>
    </lineage>
</organism>
<feature type="signal peptide" evidence="1">
    <location>
        <begin position="1"/>
        <end position="27"/>
    </location>
</feature>
<dbReference type="AlphaFoldDB" id="A0A4R6SW20"/>
<dbReference type="RefSeq" id="WP_133575641.1">
    <property type="nucleotide sequence ID" value="NZ_SNYC01000004.1"/>
</dbReference>
<feature type="domain" description="Putative auto-transporter adhesin head GIN" evidence="2">
    <location>
        <begin position="45"/>
        <end position="188"/>
    </location>
</feature>
<dbReference type="Pfam" id="PF10988">
    <property type="entry name" value="DUF2807"/>
    <property type="match status" value="1"/>
</dbReference>
<evidence type="ECO:0000313" key="3">
    <source>
        <dbReference type="EMBL" id="TDQ09569.1"/>
    </source>
</evidence>
<protein>
    <recommendedName>
        <fullName evidence="2">Putative auto-transporter adhesin head GIN domain-containing protein</fullName>
    </recommendedName>
</protein>
<keyword evidence="4" id="KW-1185">Reference proteome</keyword>